<evidence type="ECO:0000256" key="4">
    <source>
        <dbReference type="SAM" id="MobiDB-lite"/>
    </source>
</evidence>
<dbReference type="GO" id="GO:0003677">
    <property type="term" value="F:DNA binding"/>
    <property type="evidence" value="ECO:0007669"/>
    <property type="project" value="UniProtKB-KW"/>
</dbReference>
<dbReference type="Pfam" id="PF01056">
    <property type="entry name" value="Myc_N"/>
    <property type="match status" value="2"/>
</dbReference>
<dbReference type="GO" id="GO:0046983">
    <property type="term" value="F:protein dimerization activity"/>
    <property type="evidence" value="ECO:0007669"/>
    <property type="project" value="InterPro"/>
</dbReference>
<dbReference type="InterPro" id="IPR036638">
    <property type="entry name" value="HLH_DNA-bd_sf"/>
</dbReference>
<proteinExistence type="predicted"/>
<dbReference type="InterPro" id="IPR002418">
    <property type="entry name" value="Tscrpt_reg_Myc"/>
</dbReference>
<dbReference type="Pfam" id="PF00010">
    <property type="entry name" value="HLH"/>
    <property type="match status" value="1"/>
</dbReference>
<dbReference type="GO" id="GO:0003700">
    <property type="term" value="F:DNA-binding transcription factor activity"/>
    <property type="evidence" value="ECO:0007669"/>
    <property type="project" value="InterPro"/>
</dbReference>
<evidence type="ECO:0000259" key="5">
    <source>
        <dbReference type="PROSITE" id="PS50888"/>
    </source>
</evidence>
<keyword evidence="7" id="KW-1185">Reference proteome</keyword>
<dbReference type="InterPro" id="IPR012682">
    <property type="entry name" value="Tscrpt_reg_Myc_N"/>
</dbReference>
<keyword evidence="2" id="KW-0238">DNA-binding</keyword>
<evidence type="ECO:0000313" key="6">
    <source>
        <dbReference type="EMBL" id="NXC04983.1"/>
    </source>
</evidence>
<evidence type="ECO:0000313" key="7">
    <source>
        <dbReference type="Proteomes" id="UP000526602"/>
    </source>
</evidence>
<dbReference type="AlphaFoldDB" id="A0A7K8GLA3"/>
<sequence>PVMPGMVSKNPDLEFDSLQPCFYPDEDDFYLCGPDSAPPGEDIWKKFELLPTPPLSPSRAGRAALWGCRPPAPVDWASELLLLPPEADLWGGVDGGDFFETGPGVANNLNSIIIQDCMWSGFSAREKLERAHFQQLSSWQCTKRRLKGSPAGAASPSASEQTQQLFRFPAAFPPSRGCVVALCLPYGGHTLVLPSVISLLLLPDGFCQLILILGQSIENNICFIFSPLLSEDDEEEEEEDEEEEIDVVTVEKRRSSTNKAVTTLTITVRPKNTTFSSVRTQQNGLILKRCAPIHQQHNYAAPSPFVETEEAPPQKKLKIEVPRPVKPTIQPKPKSSSPRNSDSEDSERRRNHNILERQRRNDLRSSFLTLRDHVPELVENEKAAKVVILKKATEYVHSLQAEEQKLLLEKEKLQARQEQLLKKIDYKRTC</sequence>
<dbReference type="SUPFAM" id="SSF47459">
    <property type="entry name" value="HLH, helix-loop-helix DNA-binding domain"/>
    <property type="match status" value="1"/>
</dbReference>
<evidence type="ECO:0000256" key="3">
    <source>
        <dbReference type="SAM" id="Coils"/>
    </source>
</evidence>
<comment type="caution">
    <text evidence="6">The sequence shown here is derived from an EMBL/GenBank/DDBJ whole genome shotgun (WGS) entry which is preliminary data.</text>
</comment>
<dbReference type="FunFam" id="4.10.280.10:FF:000019">
    <property type="entry name" value="Myc proto-oncogene protein"/>
    <property type="match status" value="1"/>
</dbReference>
<dbReference type="PANTHER" id="PTHR45851">
    <property type="entry name" value="MYC PROTO-ONCOGENE"/>
    <property type="match status" value="1"/>
</dbReference>
<feature type="non-terminal residue" evidence="6">
    <location>
        <position position="430"/>
    </location>
</feature>
<dbReference type="Proteomes" id="UP000526602">
    <property type="component" value="Unassembled WGS sequence"/>
</dbReference>
<evidence type="ECO:0000256" key="2">
    <source>
        <dbReference type="ARBA" id="ARBA00023125"/>
    </source>
</evidence>
<name>A0A7K8GLA3_ORTSP</name>
<evidence type="ECO:0000256" key="1">
    <source>
        <dbReference type="ARBA" id="ARBA00022553"/>
    </source>
</evidence>
<dbReference type="PROSITE" id="PS50888">
    <property type="entry name" value="BHLH"/>
    <property type="match status" value="1"/>
</dbReference>
<dbReference type="CDD" id="cd11456">
    <property type="entry name" value="bHLHzip_N-Myc_like"/>
    <property type="match status" value="1"/>
</dbReference>
<dbReference type="Gene3D" id="4.10.280.10">
    <property type="entry name" value="Helix-loop-helix DNA-binding domain"/>
    <property type="match status" value="1"/>
</dbReference>
<feature type="region of interest" description="Disordered" evidence="4">
    <location>
        <begin position="301"/>
        <end position="358"/>
    </location>
</feature>
<feature type="domain" description="BHLH" evidence="5">
    <location>
        <begin position="347"/>
        <end position="399"/>
    </location>
</feature>
<dbReference type="PIRSF" id="PIRSF001705">
    <property type="entry name" value="Myc_protein"/>
    <property type="match status" value="1"/>
</dbReference>
<dbReference type="PRINTS" id="PR00044">
    <property type="entry name" value="LEUZIPPRMYC"/>
</dbReference>
<dbReference type="InterPro" id="IPR050433">
    <property type="entry name" value="Myc_transcription_factors"/>
</dbReference>
<feature type="coiled-coil region" evidence="3">
    <location>
        <begin position="396"/>
        <end position="423"/>
    </location>
</feature>
<dbReference type="EMBL" id="VZTJ01003509">
    <property type="protein sequence ID" value="NXC04983.1"/>
    <property type="molecule type" value="Genomic_DNA"/>
</dbReference>
<gene>
    <name evidence="6" type="primary">Mycn</name>
    <name evidence="6" type="ORF">ORTSPA_R08568</name>
</gene>
<organism evidence="6 7">
    <name type="scientific">Orthonyx spaldingii</name>
    <name type="common">Chowchilla</name>
    <dbReference type="NCBI Taxonomy" id="38397"/>
    <lineage>
        <taxon>Eukaryota</taxon>
        <taxon>Metazoa</taxon>
        <taxon>Chordata</taxon>
        <taxon>Craniata</taxon>
        <taxon>Vertebrata</taxon>
        <taxon>Euteleostomi</taxon>
        <taxon>Archelosauria</taxon>
        <taxon>Archosauria</taxon>
        <taxon>Dinosauria</taxon>
        <taxon>Saurischia</taxon>
        <taxon>Theropoda</taxon>
        <taxon>Coelurosauria</taxon>
        <taxon>Aves</taxon>
        <taxon>Neognathae</taxon>
        <taxon>Neoaves</taxon>
        <taxon>Telluraves</taxon>
        <taxon>Australaves</taxon>
        <taxon>Passeriformes</taxon>
        <taxon>Corvoidea</taxon>
        <taxon>Orthonychidae</taxon>
        <taxon>Orthonyx</taxon>
    </lineage>
</organism>
<reference evidence="6 7" key="1">
    <citation type="submission" date="2019-09" db="EMBL/GenBank/DDBJ databases">
        <title>Bird 10,000 Genomes (B10K) Project - Family phase.</title>
        <authorList>
            <person name="Zhang G."/>
        </authorList>
    </citation>
    <scope>NUCLEOTIDE SEQUENCE [LARGE SCALE GENOMIC DNA]</scope>
    <source>
        <strain evidence="6">B10K-DU-029-32</strain>
        <tissue evidence="6">Liver or heart</tissue>
    </source>
</reference>
<keyword evidence="1" id="KW-0597">Phosphoprotein</keyword>
<feature type="non-terminal residue" evidence="6">
    <location>
        <position position="1"/>
    </location>
</feature>
<protein>
    <submittedName>
        <fullName evidence="6">MYCN protein</fullName>
    </submittedName>
</protein>
<dbReference type="InterPro" id="IPR011598">
    <property type="entry name" value="bHLH_dom"/>
</dbReference>
<accession>A0A7K8GLA3</accession>
<keyword evidence="3" id="KW-0175">Coiled coil</keyword>
<dbReference type="SMART" id="SM00353">
    <property type="entry name" value="HLH"/>
    <property type="match status" value="1"/>
</dbReference>